<accession>A0A3S4R3U2</accession>
<keyword evidence="3" id="KW-1185">Reference proteome</keyword>
<dbReference type="EMBL" id="LR134350">
    <property type="protein sequence ID" value="VEG28650.1"/>
    <property type="molecule type" value="Genomic_DNA"/>
</dbReference>
<dbReference type="KEGG" id="ahw:NCTC11636_01648"/>
<dbReference type="AlphaFoldDB" id="A0A3S4R3U2"/>
<feature type="transmembrane region" description="Helical" evidence="1">
    <location>
        <begin position="37"/>
        <end position="58"/>
    </location>
</feature>
<evidence type="ECO:0000313" key="2">
    <source>
        <dbReference type="EMBL" id="VEG28650.1"/>
    </source>
</evidence>
<evidence type="ECO:0000256" key="1">
    <source>
        <dbReference type="SAM" id="Phobius"/>
    </source>
</evidence>
<feature type="transmembrane region" description="Helical" evidence="1">
    <location>
        <begin position="6"/>
        <end position="25"/>
    </location>
</feature>
<gene>
    <name evidence="2" type="ORF">NCTC11636_01648</name>
</gene>
<dbReference type="OrthoDB" id="3260487at2"/>
<reference evidence="2 3" key="1">
    <citation type="submission" date="2018-12" db="EMBL/GenBank/DDBJ databases">
        <authorList>
            <consortium name="Pathogen Informatics"/>
        </authorList>
    </citation>
    <scope>NUCLEOTIDE SEQUENCE [LARGE SCALE GENOMIC DNA]</scope>
    <source>
        <strain evidence="2 3">NCTC11636</strain>
    </source>
</reference>
<evidence type="ECO:0000313" key="3">
    <source>
        <dbReference type="Proteomes" id="UP000266895"/>
    </source>
</evidence>
<proteinExistence type="predicted"/>
<sequence>MSPFLWCAVIGCGLLVLSLVLDGLLDGLDELLFEGALPVIACVIGVFGGVGLAVEALAGGSAPAVIALGVPVVGALASGVLTRRVWTRLRRSMPRNTVPMTPAELIGTEVRVLWWKDGRGEVAAVARGQQATLPARCDDPLRTGAVAWVTDTDDAVLILTDVAATDDTTSRS</sequence>
<dbReference type="Proteomes" id="UP000266895">
    <property type="component" value="Chromosome"/>
</dbReference>
<feature type="transmembrane region" description="Helical" evidence="1">
    <location>
        <begin position="64"/>
        <end position="86"/>
    </location>
</feature>
<dbReference type="RefSeq" id="WP_126382692.1">
    <property type="nucleotide sequence ID" value="NZ_LR134350.1"/>
</dbReference>
<protein>
    <submittedName>
        <fullName evidence="2">NfeD-like C-terminal, partner-binding</fullName>
    </submittedName>
</protein>
<organism evidence="2 3">
    <name type="scientific">Actinomyces howellii</name>
    <dbReference type="NCBI Taxonomy" id="52771"/>
    <lineage>
        <taxon>Bacteria</taxon>
        <taxon>Bacillati</taxon>
        <taxon>Actinomycetota</taxon>
        <taxon>Actinomycetes</taxon>
        <taxon>Actinomycetales</taxon>
        <taxon>Actinomycetaceae</taxon>
        <taxon>Actinomyces</taxon>
    </lineage>
</organism>
<name>A0A3S4R3U2_9ACTO</name>
<keyword evidence="1" id="KW-1133">Transmembrane helix</keyword>
<keyword evidence="1" id="KW-0812">Transmembrane</keyword>
<keyword evidence="1" id="KW-0472">Membrane</keyword>